<feature type="binding site" evidence="15">
    <location>
        <position position="142"/>
    </location>
    <ligand>
        <name>substrate</name>
    </ligand>
</feature>
<name>A0A2Z6AW53_9BACT</name>
<feature type="active site" description="Charge relay system" evidence="14">
    <location>
        <position position="216"/>
    </location>
</feature>
<proteinExistence type="inferred from homology"/>
<dbReference type="InterPro" id="IPR011782">
    <property type="entry name" value="Pept_S1C_Do"/>
</dbReference>
<evidence type="ECO:0000256" key="7">
    <source>
        <dbReference type="ARBA" id="ARBA00022729"/>
    </source>
</evidence>
<dbReference type="Gene3D" id="2.40.10.120">
    <property type="match status" value="1"/>
</dbReference>
<reference evidence="19 20" key="1">
    <citation type="journal article" date="2018" name="Sci. Adv.">
        <title>Multi-heme cytochromes provide a pathway for survival in energy-limited environments.</title>
        <authorList>
            <person name="Deng X."/>
            <person name="Dohmae N."/>
            <person name="Nealson K.H."/>
            <person name="Hashimoto K."/>
            <person name="Okamoto A."/>
        </authorList>
    </citation>
    <scope>NUCLEOTIDE SEQUENCE [LARGE SCALE GENOMIC DNA]</scope>
    <source>
        <strain evidence="19 20">IS5</strain>
    </source>
</reference>
<dbReference type="AlphaFoldDB" id="A0A2Z6AW53"/>
<evidence type="ECO:0000256" key="14">
    <source>
        <dbReference type="PIRSR" id="PIRSR611782-1"/>
    </source>
</evidence>
<dbReference type="EMBL" id="AP017378">
    <property type="protein sequence ID" value="BBD07451.1"/>
    <property type="molecule type" value="Genomic_DNA"/>
</dbReference>
<keyword evidence="7 17" id="KW-0732">Signal</keyword>
<comment type="subcellular location">
    <subcellularLocation>
        <location evidence="2">Periplasm</location>
    </subcellularLocation>
</comment>
<dbReference type="PROSITE" id="PS50106">
    <property type="entry name" value="PDZ"/>
    <property type="match status" value="2"/>
</dbReference>
<dbReference type="FunFam" id="2.40.10.120:FF:000007">
    <property type="entry name" value="Periplasmic serine endoprotease DegP-like"/>
    <property type="match status" value="1"/>
</dbReference>
<dbReference type="EC" id="3.4.21.107" evidence="4"/>
<feature type="compositionally biased region" description="Polar residues" evidence="16">
    <location>
        <begin position="364"/>
        <end position="377"/>
    </location>
</feature>
<keyword evidence="8" id="KW-0677">Repeat</keyword>
<dbReference type="SUPFAM" id="SSF50494">
    <property type="entry name" value="Trypsin-like serine proteases"/>
    <property type="match status" value="1"/>
</dbReference>
<evidence type="ECO:0000256" key="6">
    <source>
        <dbReference type="ARBA" id="ARBA00022670"/>
    </source>
</evidence>
<dbReference type="InterPro" id="IPR009003">
    <property type="entry name" value="Peptidase_S1_PA"/>
</dbReference>
<keyword evidence="9" id="KW-0574">Periplasm</keyword>
<dbReference type="Proteomes" id="UP000269883">
    <property type="component" value="Chromosome"/>
</dbReference>
<evidence type="ECO:0000256" key="10">
    <source>
        <dbReference type="ARBA" id="ARBA00022801"/>
    </source>
</evidence>
<dbReference type="InterPro" id="IPR001940">
    <property type="entry name" value="Peptidase_S1C"/>
</dbReference>
<comment type="similarity">
    <text evidence="3">Belongs to the peptidase S1C family.</text>
</comment>
<dbReference type="GO" id="GO:0006508">
    <property type="term" value="P:proteolysis"/>
    <property type="evidence" value="ECO:0007669"/>
    <property type="project" value="UniProtKB-KW"/>
</dbReference>
<evidence type="ECO:0000313" key="20">
    <source>
        <dbReference type="Proteomes" id="UP000269883"/>
    </source>
</evidence>
<feature type="binding site" evidence="15">
    <location>
        <begin position="232"/>
        <end position="236"/>
    </location>
    <ligand>
        <name>substrate</name>
    </ligand>
</feature>
<evidence type="ECO:0000256" key="16">
    <source>
        <dbReference type="SAM" id="MobiDB-lite"/>
    </source>
</evidence>
<feature type="active site" description="Charge relay system" evidence="14">
    <location>
        <position position="142"/>
    </location>
</feature>
<evidence type="ECO:0000256" key="12">
    <source>
        <dbReference type="ARBA" id="ARBA00023016"/>
    </source>
</evidence>
<dbReference type="PRINTS" id="PR00834">
    <property type="entry name" value="PROTEASES2C"/>
</dbReference>
<keyword evidence="20" id="KW-1185">Reference proteome</keyword>
<dbReference type="PANTHER" id="PTHR22939:SF130">
    <property type="entry name" value="PERIPLASMIC SERINE ENDOPROTEASE DEGP-LIKE-RELATED"/>
    <property type="match status" value="1"/>
</dbReference>
<feature type="active site" description="Charge relay system" evidence="14">
    <location>
        <position position="111"/>
    </location>
</feature>
<evidence type="ECO:0000256" key="2">
    <source>
        <dbReference type="ARBA" id="ARBA00004418"/>
    </source>
</evidence>
<comment type="catalytic activity">
    <reaction evidence="1">
        <text>Acts on substrates that are at least partially unfolded. The cleavage site P1 residue is normally between a pair of hydrophobic residues, such as Val-|-Val.</text>
        <dbReference type="EC" id="3.4.21.107"/>
    </reaction>
</comment>
<accession>A0A2Z6AW53</accession>
<dbReference type="KEGG" id="dfl:DFE_0725"/>
<evidence type="ECO:0000256" key="11">
    <source>
        <dbReference type="ARBA" id="ARBA00022825"/>
    </source>
</evidence>
<feature type="binding site" evidence="15">
    <location>
        <position position="111"/>
    </location>
    <ligand>
        <name>substrate</name>
    </ligand>
</feature>
<keyword evidence="6 19" id="KW-0645">Protease</keyword>
<sequence length="475" mass="51192">MHKRLTNLLALFIMLAISAPAIASAALPEFTELAAKAGNAVVNIHTVKLVKQTDQMKDFFKFRRRGTPFDEFFDQFEKHFKNAPDAKPRKERSLGSGFIISSDGYVVTNNHVIAEADEIKVKLQGEEESYDAELIGRDPETDLALLKINTKRNFPTLKFGDSDKVKVGQWVMAIGNPFGLDHSVTAGIISAKGRIIGSGPFDDFIQTDASINPGNSGGPLLNLDGEVIGINTAIIASGQGIGFAIPATMAKKVIAQLRDNQKVSRGWLGVTIQAVDENTAKALGLPKAYGALIASVIPDQPAQKAGIKAGDVIIGIEGKEVKDSSDLLRTIASFTPGKKIDLTIWRNSRKKKISATLGERDTKMLSQGKNQQPEDQQSDAFLGMVVRPVTSEEATAMGLAEAKGLIVTEVAAGSLAQESEVRPGDVITQANQTRVLTPKDLKEIIEGDAKDKGVLLLLIQRQGQSVFRTISLPKD</sequence>
<keyword evidence="12" id="KW-0346">Stress response</keyword>
<organism evidence="19 20">
    <name type="scientific">Desulfovibrio ferrophilus</name>
    <dbReference type="NCBI Taxonomy" id="241368"/>
    <lineage>
        <taxon>Bacteria</taxon>
        <taxon>Pseudomonadati</taxon>
        <taxon>Thermodesulfobacteriota</taxon>
        <taxon>Desulfovibrionia</taxon>
        <taxon>Desulfovibrionales</taxon>
        <taxon>Desulfovibrionaceae</taxon>
        <taxon>Desulfovibrio</taxon>
    </lineage>
</organism>
<feature type="region of interest" description="Disordered" evidence="16">
    <location>
        <begin position="356"/>
        <end position="377"/>
    </location>
</feature>
<evidence type="ECO:0000256" key="4">
    <source>
        <dbReference type="ARBA" id="ARBA00013035"/>
    </source>
</evidence>
<evidence type="ECO:0000256" key="8">
    <source>
        <dbReference type="ARBA" id="ARBA00022737"/>
    </source>
</evidence>
<dbReference type="SUPFAM" id="SSF50156">
    <property type="entry name" value="PDZ domain-like"/>
    <property type="match status" value="2"/>
</dbReference>
<feature type="chain" id="PRO_5039034791" description="Probable periplasmic serine endoprotease DegP-like" evidence="17">
    <location>
        <begin position="26"/>
        <end position="475"/>
    </location>
</feature>
<dbReference type="NCBIfam" id="TIGR02037">
    <property type="entry name" value="degP_htrA_DO"/>
    <property type="match status" value="1"/>
</dbReference>
<dbReference type="CDD" id="cd10839">
    <property type="entry name" value="cpPDZ1_DegP-like"/>
    <property type="match status" value="1"/>
</dbReference>
<dbReference type="GO" id="GO:0042597">
    <property type="term" value="C:periplasmic space"/>
    <property type="evidence" value="ECO:0007669"/>
    <property type="project" value="UniProtKB-SubCell"/>
</dbReference>
<protein>
    <recommendedName>
        <fullName evidence="5">Probable periplasmic serine endoprotease DegP-like</fullName>
        <ecNumber evidence="4">3.4.21.107</ecNumber>
    </recommendedName>
    <alternativeName>
        <fullName evidence="13">Protease Do</fullName>
    </alternativeName>
</protein>
<evidence type="ECO:0000256" key="15">
    <source>
        <dbReference type="PIRSR" id="PIRSR611782-2"/>
    </source>
</evidence>
<feature type="signal peptide" evidence="17">
    <location>
        <begin position="1"/>
        <end position="25"/>
    </location>
</feature>
<dbReference type="InterPro" id="IPR001478">
    <property type="entry name" value="PDZ"/>
</dbReference>
<dbReference type="GO" id="GO:0004252">
    <property type="term" value="F:serine-type endopeptidase activity"/>
    <property type="evidence" value="ECO:0007669"/>
    <property type="project" value="InterPro"/>
</dbReference>
<evidence type="ECO:0000256" key="9">
    <source>
        <dbReference type="ARBA" id="ARBA00022764"/>
    </source>
</evidence>
<dbReference type="Pfam" id="PF13365">
    <property type="entry name" value="Trypsin_2"/>
    <property type="match status" value="1"/>
</dbReference>
<evidence type="ECO:0000256" key="5">
    <source>
        <dbReference type="ARBA" id="ARBA00013958"/>
    </source>
</evidence>
<keyword evidence="10" id="KW-0378">Hydrolase</keyword>
<evidence type="ECO:0000259" key="18">
    <source>
        <dbReference type="PROSITE" id="PS50106"/>
    </source>
</evidence>
<dbReference type="InterPro" id="IPR041489">
    <property type="entry name" value="PDZ_6"/>
</dbReference>
<dbReference type="Pfam" id="PF13180">
    <property type="entry name" value="PDZ_2"/>
    <property type="match status" value="1"/>
</dbReference>
<feature type="binding site" evidence="15">
    <location>
        <begin position="214"/>
        <end position="216"/>
    </location>
    <ligand>
        <name>substrate</name>
    </ligand>
</feature>
<evidence type="ECO:0000256" key="3">
    <source>
        <dbReference type="ARBA" id="ARBA00010541"/>
    </source>
</evidence>
<gene>
    <name evidence="19" type="ORF">DFE_0725</name>
</gene>
<dbReference type="RefSeq" id="WP_420810699.1">
    <property type="nucleotide sequence ID" value="NZ_AP017378.1"/>
</dbReference>
<dbReference type="SMART" id="SM00228">
    <property type="entry name" value="PDZ"/>
    <property type="match status" value="2"/>
</dbReference>
<evidence type="ECO:0000256" key="13">
    <source>
        <dbReference type="ARBA" id="ARBA00032850"/>
    </source>
</evidence>
<evidence type="ECO:0000256" key="17">
    <source>
        <dbReference type="SAM" id="SignalP"/>
    </source>
</evidence>
<dbReference type="PANTHER" id="PTHR22939">
    <property type="entry name" value="SERINE PROTEASE FAMILY S1C HTRA-RELATED"/>
    <property type="match status" value="1"/>
</dbReference>
<dbReference type="Pfam" id="PF17820">
    <property type="entry name" value="PDZ_6"/>
    <property type="match status" value="1"/>
</dbReference>
<feature type="domain" description="PDZ" evidence="18">
    <location>
        <begin position="257"/>
        <end position="325"/>
    </location>
</feature>
<keyword evidence="11" id="KW-0720">Serine protease</keyword>
<evidence type="ECO:0000256" key="1">
    <source>
        <dbReference type="ARBA" id="ARBA00001772"/>
    </source>
</evidence>
<dbReference type="Gene3D" id="2.30.42.10">
    <property type="match status" value="2"/>
</dbReference>
<feature type="domain" description="PDZ" evidence="18">
    <location>
        <begin position="364"/>
        <end position="463"/>
    </location>
</feature>
<evidence type="ECO:0000313" key="19">
    <source>
        <dbReference type="EMBL" id="BBD07451.1"/>
    </source>
</evidence>
<dbReference type="InterPro" id="IPR036034">
    <property type="entry name" value="PDZ_sf"/>
</dbReference>